<protein>
    <submittedName>
        <fullName evidence="2">Uncharacterized protein</fullName>
    </submittedName>
</protein>
<accession>A0AAN9U6F5</accession>
<reference evidence="2 3" key="1">
    <citation type="journal article" date="2023" name="PLoS ONE">
        <title>Cytospora paraplurivora sp. nov. isolated from orchards with fruit tree decline syndrome in Ontario, Canada.</title>
        <authorList>
            <person name="Ilyukhin E."/>
            <person name="Nguyen H.D.T."/>
            <person name="Castle A.J."/>
            <person name="Ellouze W."/>
        </authorList>
    </citation>
    <scope>NUCLEOTIDE SEQUENCE [LARGE SCALE GENOMIC DNA]</scope>
    <source>
        <strain evidence="2 3">FDS-564</strain>
    </source>
</reference>
<evidence type="ECO:0000313" key="2">
    <source>
        <dbReference type="EMBL" id="KAK7741778.1"/>
    </source>
</evidence>
<organism evidence="2 3">
    <name type="scientific">Cytospora paraplurivora</name>
    <dbReference type="NCBI Taxonomy" id="2898453"/>
    <lineage>
        <taxon>Eukaryota</taxon>
        <taxon>Fungi</taxon>
        <taxon>Dikarya</taxon>
        <taxon>Ascomycota</taxon>
        <taxon>Pezizomycotina</taxon>
        <taxon>Sordariomycetes</taxon>
        <taxon>Sordariomycetidae</taxon>
        <taxon>Diaporthales</taxon>
        <taxon>Cytosporaceae</taxon>
        <taxon>Cytospora</taxon>
    </lineage>
</organism>
<gene>
    <name evidence="2" type="ORF">SLS53_004842</name>
</gene>
<keyword evidence="3" id="KW-1185">Reference proteome</keyword>
<dbReference type="AlphaFoldDB" id="A0AAN9U6F5"/>
<evidence type="ECO:0000313" key="3">
    <source>
        <dbReference type="Proteomes" id="UP001320245"/>
    </source>
</evidence>
<comment type="caution">
    <text evidence="2">The sequence shown here is derived from an EMBL/GenBank/DDBJ whole genome shotgun (WGS) entry which is preliminary data.</text>
</comment>
<keyword evidence="1" id="KW-0732">Signal</keyword>
<name>A0AAN9U6F5_9PEZI</name>
<dbReference type="EMBL" id="JAJSPL020000017">
    <property type="protein sequence ID" value="KAK7741778.1"/>
    <property type="molecule type" value="Genomic_DNA"/>
</dbReference>
<feature type="chain" id="PRO_5042830376" evidence="1">
    <location>
        <begin position="17"/>
        <end position="246"/>
    </location>
</feature>
<dbReference type="Proteomes" id="UP001320245">
    <property type="component" value="Unassembled WGS sequence"/>
</dbReference>
<proteinExistence type="predicted"/>
<evidence type="ECO:0000256" key="1">
    <source>
        <dbReference type="SAM" id="SignalP"/>
    </source>
</evidence>
<sequence>MRITLILTLLTGFCSAYSTPGAYERVWYYYAYLIDASLSGTGGLPSKIASGCAKVMGTGGKKCNFNQFVTYIEEKENKSLYTMDVGDDPPDVEKAARACVAADATGTYKWKRIVSTASTTSGVFKAVGNYLQGVIPAVDDDTLKAGARNAVAAIKTTRQAGMSEDMESRLANAGIEIKYRENVPIFDGATETVTVFSKADTLASNEGTGKLINEVLRDWQAEEVEHAANIFEANKAATGINTACTY</sequence>
<feature type="signal peptide" evidence="1">
    <location>
        <begin position="1"/>
        <end position="16"/>
    </location>
</feature>